<dbReference type="SUPFAM" id="SSF52266">
    <property type="entry name" value="SGNH hydrolase"/>
    <property type="match status" value="1"/>
</dbReference>
<accession>A0A9N8DX58</accession>
<feature type="compositionally biased region" description="Polar residues" evidence="1">
    <location>
        <begin position="19"/>
        <end position="39"/>
    </location>
</feature>
<dbReference type="InterPro" id="IPR036514">
    <property type="entry name" value="SGNH_hydro_sf"/>
</dbReference>
<reference evidence="2" key="1">
    <citation type="submission" date="2020-06" db="EMBL/GenBank/DDBJ databases">
        <authorList>
            <consortium name="Plant Systems Biology data submission"/>
        </authorList>
    </citation>
    <scope>NUCLEOTIDE SEQUENCE</scope>
    <source>
        <strain evidence="2">D6</strain>
    </source>
</reference>
<evidence type="ECO:0000256" key="1">
    <source>
        <dbReference type="SAM" id="MobiDB-lite"/>
    </source>
</evidence>
<feature type="compositionally biased region" description="Basic and acidic residues" evidence="1">
    <location>
        <begin position="7"/>
        <end position="16"/>
    </location>
</feature>
<evidence type="ECO:0000313" key="2">
    <source>
        <dbReference type="EMBL" id="CAB9510352.1"/>
    </source>
</evidence>
<proteinExistence type="predicted"/>
<dbReference type="OrthoDB" id="55568at2759"/>
<dbReference type="Proteomes" id="UP001153069">
    <property type="component" value="Unassembled WGS sequence"/>
</dbReference>
<sequence length="581" mass="65217">MVADLLTKTKKEKDHGTSLVDTAATSSMQWTTSTSNPDLPSQTMWAWQEMAEKSSLPLGRGEESGGNDDQQLLVSSKDYFLEHGFPRQWKPGSLERILHQKGNKKTGLTMAILGGSASARAANNCSSSTTFYTTNSNDDDDLYGGRYSNQLQERWNVMTASSTAQQSYPHLEVVNLAQGATDSVTNALMLDQLIDPRSTDVLLWEFHINDHHGSLEEQVRKLDFWLTRVRVLYHNQPPPPIVLLYLWEFQINAQNGKWIQRTNGTIINQRVVNSVIHNLLDTPSYSNWDIGVINVGAVINRTTIMAHSSRLFDDRHHPSCQAVGIIADMIQYFLVSNLLSSSLVRSNNDTTANDTTTGTTISSSITSFRGSAASTNIYTNTQSVLSPDIPLEWKELWTDLFDANTTVGSLSPWVPRGQFGNHTNSASSSVTTNLHIANRHDIDQQPLALEHRVDKRRADRKYGYKVFHCDATPSFRIKLLESRLKWIGLAFGTQAPVITINGIRLHNDNQTKASSTWNKAIVYVDRWINLWEILEIIRGKEDDHQCSFELSLCHDEERGSYKQLLQLIGVSIDGEHPHNLG</sequence>
<organism evidence="2 3">
    <name type="scientific">Seminavis robusta</name>
    <dbReference type="NCBI Taxonomy" id="568900"/>
    <lineage>
        <taxon>Eukaryota</taxon>
        <taxon>Sar</taxon>
        <taxon>Stramenopiles</taxon>
        <taxon>Ochrophyta</taxon>
        <taxon>Bacillariophyta</taxon>
        <taxon>Bacillariophyceae</taxon>
        <taxon>Bacillariophycidae</taxon>
        <taxon>Naviculales</taxon>
        <taxon>Naviculaceae</taxon>
        <taxon>Seminavis</taxon>
    </lineage>
</organism>
<dbReference type="PANTHER" id="PTHR34407">
    <property type="entry name" value="EXPRESSED PROTEIN"/>
    <property type="match status" value="1"/>
</dbReference>
<dbReference type="EMBL" id="CAICTM010000432">
    <property type="protein sequence ID" value="CAB9510352.1"/>
    <property type="molecule type" value="Genomic_DNA"/>
</dbReference>
<dbReference type="PANTHER" id="PTHR34407:SF1">
    <property type="entry name" value="SGNH HYDROLASE-TYPE ESTERASE DOMAIN-CONTAINING PROTEIN"/>
    <property type="match status" value="1"/>
</dbReference>
<dbReference type="Gene3D" id="3.40.50.1110">
    <property type="entry name" value="SGNH hydrolase"/>
    <property type="match status" value="1"/>
</dbReference>
<evidence type="ECO:0000313" key="3">
    <source>
        <dbReference type="Proteomes" id="UP001153069"/>
    </source>
</evidence>
<name>A0A9N8DX58_9STRA</name>
<keyword evidence="3" id="KW-1185">Reference proteome</keyword>
<comment type="caution">
    <text evidence="2">The sequence shown here is derived from an EMBL/GenBank/DDBJ whole genome shotgun (WGS) entry which is preliminary data.</text>
</comment>
<protein>
    <submittedName>
        <fullName evidence="2">Uncharacterized protein</fullName>
    </submittedName>
</protein>
<dbReference type="AlphaFoldDB" id="A0A9N8DX58"/>
<feature type="region of interest" description="Disordered" evidence="1">
    <location>
        <begin position="1"/>
        <end position="39"/>
    </location>
</feature>
<gene>
    <name evidence="2" type="ORF">SEMRO_433_G141760.1</name>
</gene>